<organism evidence="8 9">
    <name type="scientific">Verminephrobacter aporrectodeae subsp. tuberculatae</name>
    <dbReference type="NCBI Taxonomy" id="1110392"/>
    <lineage>
        <taxon>Bacteria</taxon>
        <taxon>Pseudomonadati</taxon>
        <taxon>Pseudomonadota</taxon>
        <taxon>Betaproteobacteria</taxon>
        <taxon>Burkholderiales</taxon>
        <taxon>Comamonadaceae</taxon>
        <taxon>Verminephrobacter</taxon>
    </lineage>
</organism>
<feature type="transmembrane region" description="Helical" evidence="6">
    <location>
        <begin position="51"/>
        <end position="77"/>
    </location>
</feature>
<evidence type="ECO:0000256" key="2">
    <source>
        <dbReference type="ARBA" id="ARBA00007362"/>
    </source>
</evidence>
<dbReference type="PANTHER" id="PTHR32322:SF2">
    <property type="entry name" value="EAMA DOMAIN-CONTAINING PROTEIN"/>
    <property type="match status" value="1"/>
</dbReference>
<keyword evidence="4 6" id="KW-1133">Transmembrane helix</keyword>
<reference evidence="9" key="1">
    <citation type="submission" date="2023-07" db="EMBL/GenBank/DDBJ databases">
        <title>Verminephrobacter genomes.</title>
        <authorList>
            <person name="Lund M.B."/>
        </authorList>
    </citation>
    <scope>NUCLEOTIDE SEQUENCE [LARGE SCALE GENOMIC DNA]</scope>
    <source>
        <strain evidence="9">AtM5-05</strain>
    </source>
</reference>
<evidence type="ECO:0000256" key="1">
    <source>
        <dbReference type="ARBA" id="ARBA00004141"/>
    </source>
</evidence>
<evidence type="ECO:0000256" key="5">
    <source>
        <dbReference type="ARBA" id="ARBA00023136"/>
    </source>
</evidence>
<sequence length="315" mass="33195">MPSGRSASPSIEVRGPIAMQSTQTRLTYVAAISALLIWSGTAVANKIANRYLGGLSVGVLRSMVAGFAALLVVLVLGYRLPSSGRQRGLLVLSGLCSFVLWPVFMSVGIQHTTVGDATVIMALIPILTVLVGSAAQRRAPALSWWLGASLAFAGGVLLLVHRGLFLPAVVEGVSLRGDLWVLLGAVLCAIGYASGARVAQEIGTMATTFLGLTISLPLLAPIFLLCTPLRGLRRLPLEFWSAVAWMALMSSLVGYGLWFFALSRGGIARIATLQLAMPVFGLAFAALLLQESITDYLGLACLIILSGVYIAQRKA</sequence>
<dbReference type="EMBL" id="QZCW01000001">
    <property type="protein sequence ID" value="MCW5320664.1"/>
    <property type="molecule type" value="Genomic_DNA"/>
</dbReference>
<feature type="transmembrane region" description="Helical" evidence="6">
    <location>
        <begin position="26"/>
        <end position="45"/>
    </location>
</feature>
<feature type="domain" description="EamA" evidence="7">
    <location>
        <begin position="27"/>
        <end position="159"/>
    </location>
</feature>
<keyword evidence="3 6" id="KW-0812">Transmembrane</keyword>
<feature type="domain" description="EamA" evidence="7">
    <location>
        <begin position="176"/>
        <end position="310"/>
    </location>
</feature>
<gene>
    <name evidence="8" type="ORF">D5039_05585</name>
</gene>
<accession>A0ABT3KQR5</accession>
<feature type="transmembrane region" description="Helical" evidence="6">
    <location>
        <begin position="267"/>
        <end position="287"/>
    </location>
</feature>
<evidence type="ECO:0000256" key="4">
    <source>
        <dbReference type="ARBA" id="ARBA00022989"/>
    </source>
</evidence>
<dbReference type="InterPro" id="IPR037185">
    <property type="entry name" value="EmrE-like"/>
</dbReference>
<keyword evidence="9" id="KW-1185">Reference proteome</keyword>
<evidence type="ECO:0000259" key="7">
    <source>
        <dbReference type="Pfam" id="PF00892"/>
    </source>
</evidence>
<evidence type="ECO:0000313" key="8">
    <source>
        <dbReference type="EMBL" id="MCW5320664.1"/>
    </source>
</evidence>
<dbReference type="InterPro" id="IPR000620">
    <property type="entry name" value="EamA_dom"/>
</dbReference>
<protein>
    <submittedName>
        <fullName evidence="8">DMT family transporter</fullName>
    </submittedName>
</protein>
<feature type="transmembrane region" description="Helical" evidence="6">
    <location>
        <begin position="293"/>
        <end position="311"/>
    </location>
</feature>
<feature type="transmembrane region" description="Helical" evidence="6">
    <location>
        <begin position="142"/>
        <end position="160"/>
    </location>
</feature>
<evidence type="ECO:0000313" key="9">
    <source>
        <dbReference type="Proteomes" id="UP001208935"/>
    </source>
</evidence>
<feature type="transmembrane region" description="Helical" evidence="6">
    <location>
        <begin position="89"/>
        <end position="111"/>
    </location>
</feature>
<feature type="transmembrane region" description="Helical" evidence="6">
    <location>
        <begin position="180"/>
        <end position="199"/>
    </location>
</feature>
<dbReference type="InterPro" id="IPR050638">
    <property type="entry name" value="AA-Vitamin_Transporters"/>
</dbReference>
<name>A0ABT3KQR5_9BURK</name>
<dbReference type="SUPFAM" id="SSF103481">
    <property type="entry name" value="Multidrug resistance efflux transporter EmrE"/>
    <property type="match status" value="2"/>
</dbReference>
<feature type="transmembrane region" description="Helical" evidence="6">
    <location>
        <begin position="117"/>
        <end position="135"/>
    </location>
</feature>
<dbReference type="Proteomes" id="UP001208935">
    <property type="component" value="Unassembled WGS sequence"/>
</dbReference>
<evidence type="ECO:0000256" key="6">
    <source>
        <dbReference type="SAM" id="Phobius"/>
    </source>
</evidence>
<proteinExistence type="inferred from homology"/>
<dbReference type="PANTHER" id="PTHR32322">
    <property type="entry name" value="INNER MEMBRANE TRANSPORTER"/>
    <property type="match status" value="1"/>
</dbReference>
<feature type="transmembrane region" description="Helical" evidence="6">
    <location>
        <begin position="206"/>
        <end position="225"/>
    </location>
</feature>
<dbReference type="Pfam" id="PF00892">
    <property type="entry name" value="EamA"/>
    <property type="match status" value="2"/>
</dbReference>
<keyword evidence="5 6" id="KW-0472">Membrane</keyword>
<comment type="caution">
    <text evidence="8">The sequence shown here is derived from an EMBL/GenBank/DDBJ whole genome shotgun (WGS) entry which is preliminary data.</text>
</comment>
<comment type="similarity">
    <text evidence="2">Belongs to the EamA transporter family.</text>
</comment>
<feature type="transmembrane region" description="Helical" evidence="6">
    <location>
        <begin position="237"/>
        <end position="260"/>
    </location>
</feature>
<evidence type="ECO:0000256" key="3">
    <source>
        <dbReference type="ARBA" id="ARBA00022692"/>
    </source>
</evidence>
<comment type="subcellular location">
    <subcellularLocation>
        <location evidence="1">Membrane</location>
        <topology evidence="1">Multi-pass membrane protein</topology>
    </subcellularLocation>
</comment>